<comment type="caution">
    <text evidence="1">The sequence shown here is derived from an EMBL/GenBank/DDBJ whole genome shotgun (WGS) entry which is preliminary data.</text>
</comment>
<dbReference type="EMBL" id="JAPDRP010000022">
    <property type="protein sequence ID" value="KAJ9637675.1"/>
    <property type="molecule type" value="Genomic_DNA"/>
</dbReference>
<accession>A0ACC2YQZ0</accession>
<name>A0ACC2YQZ0_9PEZI</name>
<gene>
    <name evidence="1" type="ORF">H2199_007165</name>
</gene>
<protein>
    <submittedName>
        <fullName evidence="1">Uncharacterized protein</fullName>
    </submittedName>
</protein>
<reference evidence="1" key="1">
    <citation type="submission" date="2022-10" db="EMBL/GenBank/DDBJ databases">
        <title>Culturing micro-colonial fungi from biological soil crusts in the Mojave desert and describing Neophaeococcomyces mojavensis, and introducing the new genera and species Taxawa tesnikishii.</title>
        <authorList>
            <person name="Kurbessoian T."/>
            <person name="Stajich J.E."/>
        </authorList>
    </citation>
    <scope>NUCLEOTIDE SEQUENCE</scope>
    <source>
        <strain evidence="1">JES_115</strain>
    </source>
</reference>
<evidence type="ECO:0000313" key="2">
    <source>
        <dbReference type="Proteomes" id="UP001172680"/>
    </source>
</evidence>
<proteinExistence type="predicted"/>
<evidence type="ECO:0000313" key="1">
    <source>
        <dbReference type="EMBL" id="KAJ9637675.1"/>
    </source>
</evidence>
<sequence length="274" mass="30446">MCEATYYGHEELVKIAFPLDRAVQQGHANIVRILLARGAEQKGWQGVQHLLGPMNTTARRGHDRVVQVLLDYGAIPSPRFSPSPFISAAKHEQVSVVKVLLDTGLDIAKDHKVQAELALQLASEGGYVSVVRLLVRRGVDVNGAKEEGSPMLWALIREHQHVVEVLRELGALEKDPLQSVFAQKLNFCALSIPELLKFRDGEYPAVITVAYSECVEVGLENEAGFQLKPTDKCSPWFALVRRAQVERVRYCEGTANKIDTELRGRINKDNDASK</sequence>
<keyword evidence="2" id="KW-1185">Reference proteome</keyword>
<dbReference type="Proteomes" id="UP001172680">
    <property type="component" value="Unassembled WGS sequence"/>
</dbReference>
<organism evidence="1 2">
    <name type="scientific">Coniosporium tulheliwenetii</name>
    <dbReference type="NCBI Taxonomy" id="3383036"/>
    <lineage>
        <taxon>Eukaryota</taxon>
        <taxon>Fungi</taxon>
        <taxon>Dikarya</taxon>
        <taxon>Ascomycota</taxon>
        <taxon>Pezizomycotina</taxon>
        <taxon>Dothideomycetes</taxon>
        <taxon>Dothideomycetes incertae sedis</taxon>
        <taxon>Coniosporium</taxon>
    </lineage>
</organism>